<reference evidence="2 3" key="1">
    <citation type="journal article" date="2012" name="Science">
        <title>The Paleozoic origin of enzymatic lignin decomposition reconstructed from 31 fungal genomes.</title>
        <authorList>
            <person name="Floudas D."/>
            <person name="Binder M."/>
            <person name="Riley R."/>
            <person name="Barry K."/>
            <person name="Blanchette R.A."/>
            <person name="Henrissat B."/>
            <person name="Martinez A.T."/>
            <person name="Otillar R."/>
            <person name="Spatafora J.W."/>
            <person name="Yadav J.S."/>
            <person name="Aerts A."/>
            <person name="Benoit I."/>
            <person name="Boyd A."/>
            <person name="Carlson A."/>
            <person name="Copeland A."/>
            <person name="Coutinho P.M."/>
            <person name="de Vries R.P."/>
            <person name="Ferreira P."/>
            <person name="Findley K."/>
            <person name="Foster B."/>
            <person name="Gaskell J."/>
            <person name="Glotzer D."/>
            <person name="Gorecki P."/>
            <person name="Heitman J."/>
            <person name="Hesse C."/>
            <person name="Hori C."/>
            <person name="Igarashi K."/>
            <person name="Jurgens J.A."/>
            <person name="Kallen N."/>
            <person name="Kersten P."/>
            <person name="Kohler A."/>
            <person name="Kuees U."/>
            <person name="Kumar T.K.A."/>
            <person name="Kuo A."/>
            <person name="LaButti K."/>
            <person name="Larrondo L.F."/>
            <person name="Lindquist E."/>
            <person name="Ling A."/>
            <person name="Lombard V."/>
            <person name="Lucas S."/>
            <person name="Lundell T."/>
            <person name="Martin R."/>
            <person name="McLaughlin D.J."/>
            <person name="Morgenstern I."/>
            <person name="Morin E."/>
            <person name="Murat C."/>
            <person name="Nagy L.G."/>
            <person name="Nolan M."/>
            <person name="Ohm R.A."/>
            <person name="Patyshakuliyeva A."/>
            <person name="Rokas A."/>
            <person name="Ruiz-Duenas F.J."/>
            <person name="Sabat G."/>
            <person name="Salamov A."/>
            <person name="Samejima M."/>
            <person name="Schmutz J."/>
            <person name="Slot J.C."/>
            <person name="St John F."/>
            <person name="Stenlid J."/>
            <person name="Sun H."/>
            <person name="Sun S."/>
            <person name="Syed K."/>
            <person name="Tsang A."/>
            <person name="Wiebenga A."/>
            <person name="Young D."/>
            <person name="Pisabarro A."/>
            <person name="Eastwood D.C."/>
            <person name="Martin F."/>
            <person name="Cullen D."/>
            <person name="Grigoriev I.V."/>
            <person name="Hibbett D.S."/>
        </authorList>
    </citation>
    <scope>NUCLEOTIDE SEQUENCE [LARGE SCALE GENOMIC DNA]</scope>
    <source>
        <strain evidence="2 3">ATCC 11539</strain>
    </source>
</reference>
<dbReference type="PANTHER" id="PTHR47447:SF17">
    <property type="entry name" value="OS12G0638900 PROTEIN"/>
    <property type="match status" value="1"/>
</dbReference>
<dbReference type="PANTHER" id="PTHR47447">
    <property type="entry name" value="OS03G0856100 PROTEIN"/>
    <property type="match status" value="1"/>
</dbReference>
<evidence type="ECO:0000313" key="3">
    <source>
        <dbReference type="Proteomes" id="UP000030669"/>
    </source>
</evidence>
<dbReference type="EMBL" id="KB469301">
    <property type="protein sequence ID" value="EPQ55890.1"/>
    <property type="molecule type" value="Genomic_DNA"/>
</dbReference>
<dbReference type="GeneID" id="19300728"/>
<dbReference type="eggNOG" id="ENOG502SEY9">
    <property type="taxonomic scope" value="Eukaryota"/>
</dbReference>
<evidence type="ECO:0000313" key="2">
    <source>
        <dbReference type="EMBL" id="EPQ55890.1"/>
    </source>
</evidence>
<dbReference type="OrthoDB" id="185373at2759"/>
<dbReference type="HOGENOM" id="CLU_017664_0_0_1"/>
<keyword evidence="3" id="KW-1185">Reference proteome</keyword>
<dbReference type="AlphaFoldDB" id="S7RN49"/>
<dbReference type="Gene3D" id="1.25.40.10">
    <property type="entry name" value="Tetratricopeptide repeat domain"/>
    <property type="match status" value="2"/>
</dbReference>
<dbReference type="STRING" id="670483.S7RN49"/>
<dbReference type="KEGG" id="gtr:GLOTRDRAFT_121282"/>
<sequence>MQSLFRLFQPKRINTRLFSTTLVNARKPIYFTPRAINNDILALSRKSGELSRDPIWVLANRMLRLKKQEALSQALDECGVSREEFERWIGAVRAYDFDSAMDVLRAKGFALTPAGKISRHLPLWLVIHLLSTKMKTASQARLALPLAVSHMPVTPMHLQAPILILAAYALGQHNLPPLMNPLVTRFLETPMEGRTRALYYNHLLQAISRLPSSWESSRLAVSVLHAMSARQIRLWPRTYKYLLSDQFVTLDLAKMLRDRMRQEGVKPILAHLEAFLKVFSRAGMHHEAGTYLDAIREMSLQKGFEIVPYGTYPTREPDQPAASVTRHNTAYLRSFRDEESVNRYLARLANLEQSKPGKDDRSLRRLGTLRRRRLATLRKRRLDISDWTTILSIAVRNPQTDLKKLWDFFAGPKARVRPTTATFTLFMKAFHDRRDYVAASLVWYEMRRRKLQLDRKALTLGVQVLTMVGKAHNAFHIMDFRAAKPGLPAVEGTIKLDAGVVNAFMRSLIRVRRPDVVYVLWDHMEALYGVRPDVETLNKLLEAAYLGAKLDDTFAGFIANLKLKNPFHWPADPSAEVAPGKRRQVLVERIKAAIADRKAPKGTWNDEPAWRVTRRIFQEVILGNWPHLNDIEPPAHAVRVSPDALIESPVLDLARNILRARRHNDDNARTNAPQSPASDAPVMLDEFGPYPQILPTDATFRAYIVLCGAHAHAGDIPLALAWMRALAIPPRKATLALALAYWGEVSMNAPLVERVTGQNEYRRLWAWMGGWVGERGMPTREDVGDALRMLAQMREARVG</sequence>
<dbReference type="InterPro" id="IPR011990">
    <property type="entry name" value="TPR-like_helical_dom_sf"/>
</dbReference>
<dbReference type="OMA" id="WMRYLGV"/>
<protein>
    <submittedName>
        <fullName evidence="2">Uncharacterized protein</fullName>
    </submittedName>
</protein>
<gene>
    <name evidence="2" type="ORF">GLOTRDRAFT_121282</name>
</gene>
<name>S7RN49_GLOTA</name>
<dbReference type="RefSeq" id="XP_007865912.1">
    <property type="nucleotide sequence ID" value="XM_007867721.1"/>
</dbReference>
<dbReference type="Proteomes" id="UP000030669">
    <property type="component" value="Unassembled WGS sequence"/>
</dbReference>
<organism evidence="2 3">
    <name type="scientific">Gloeophyllum trabeum (strain ATCC 11539 / FP-39264 / Madison 617)</name>
    <name type="common">Brown rot fungus</name>
    <dbReference type="NCBI Taxonomy" id="670483"/>
    <lineage>
        <taxon>Eukaryota</taxon>
        <taxon>Fungi</taxon>
        <taxon>Dikarya</taxon>
        <taxon>Basidiomycota</taxon>
        <taxon>Agaricomycotina</taxon>
        <taxon>Agaricomycetes</taxon>
        <taxon>Gloeophyllales</taxon>
        <taxon>Gloeophyllaceae</taxon>
        <taxon>Gloeophyllum</taxon>
    </lineage>
</organism>
<accession>S7RN49</accession>
<proteinExistence type="predicted"/>
<evidence type="ECO:0000256" key="1">
    <source>
        <dbReference type="ARBA" id="ARBA00022737"/>
    </source>
</evidence>
<keyword evidence="1" id="KW-0677">Repeat</keyword>